<sequence length="919" mass="107316">METDNAFAALDGAAEGTTSQSIPSRRVNMNAPKSKPPPIFINGVDINDTINKLTTEGIDKNLFTTYVNKTNLNIISKNHETYDKIKVCFKNKVEFYTYTKKEDKPITILLKNIAGIFTEQLIQSEINYLNLLQVKLIKVKKLPMKSEQEKKHFIVQITPDSLLKNLVQVRRLCCQKIKWEKLRKPKIIQCTRCQRVGHSASTCDMFYRCVKCSENHAKGECKITKEDDKTKLTCANCGQKGHPANYQGCPYLKIANQERQHSLNKFQRPRNTNRPPVDRFIQPGLLYTIAIRNNIKHEVISHPSSVNNSTIEFTIIKLLSSEDQNGKTFIVSIYATPDNKKTVDYDSDHRALLFTVQLRSTIQLKQVIKKFNFKATNWSQFSKFLAKNCNPSPPDDRNLSNTEIDYLVETTTKSIREAIVSTVPQFKKQDSIFKYLNSRIKKLQNNKSSLITKLHILQRQHQSHLHQQEIQNIKQMIKLIKEELRKEFSKSITCYWSNQLRQVNHRDPNAFFPKINRMLRPKQNIEIANQIIKSDSDLITNKTVQMNNAFSDPITSTTTITNPIDKLNVIGKHYQKINSPRYLNIGTSLKNIIDHTVNNMKKKLENSEKTGTSRGSSADRFGKAFADDFIAYLIGTNPRKQIADFQLQTEHPDTKELINVPHKNEVKYLGFHFDYLMKLNSHVIKQLDKAKKAFQANSRIFYSKHLYPKAKIICYQLLIRPILTYGSPVWWNINAATMEKMRAFERKCLRACCSQYRSRESNFKKFISNKQLYDLANIPRIDNFIIKLNRDYFCNLRDIENSDLKLINDMDPIKGEKYNSSGYIFPNMFIHYDRLDLIQNHNNIPIVYHYTRRSNDKRINYTADCFTNKRHNFNYSTDIPLRDQLDFTRLNDKYWWLAEETPHRKHLRKRLKTGWTAIY</sequence>
<organism evidence="1 2">
    <name type="scientific">Cotesia congregata</name>
    <name type="common">Parasitoid wasp</name>
    <name type="synonym">Apanteles congregatus</name>
    <dbReference type="NCBI Taxonomy" id="51543"/>
    <lineage>
        <taxon>Eukaryota</taxon>
        <taxon>Metazoa</taxon>
        <taxon>Ecdysozoa</taxon>
        <taxon>Arthropoda</taxon>
        <taxon>Hexapoda</taxon>
        <taxon>Insecta</taxon>
        <taxon>Pterygota</taxon>
        <taxon>Neoptera</taxon>
        <taxon>Endopterygota</taxon>
        <taxon>Hymenoptera</taxon>
        <taxon>Apocrita</taxon>
        <taxon>Ichneumonoidea</taxon>
        <taxon>Braconidae</taxon>
        <taxon>Microgastrinae</taxon>
        <taxon>Cotesia</taxon>
    </lineage>
</organism>
<comment type="caution">
    <text evidence="1">The sequence shown here is derived from an EMBL/GenBank/DDBJ whole genome shotgun (WGS) entry which is preliminary data.</text>
</comment>
<reference evidence="1" key="1">
    <citation type="submission" date="2021-04" db="EMBL/GenBank/DDBJ databases">
        <authorList>
            <person name="Chebbi M.A.C M."/>
        </authorList>
    </citation>
    <scope>NUCLEOTIDE SEQUENCE</scope>
</reference>
<dbReference type="OrthoDB" id="7989680at2759"/>
<dbReference type="EMBL" id="CAJNRD030001116">
    <property type="protein sequence ID" value="CAG5075612.1"/>
    <property type="molecule type" value="Genomic_DNA"/>
</dbReference>
<dbReference type="AlphaFoldDB" id="A0A8J2H2Z7"/>
<name>A0A8J2H2Z7_COTCN</name>
<accession>A0A8J2H2Z7</accession>
<dbReference type="Proteomes" id="UP000786811">
    <property type="component" value="Unassembled WGS sequence"/>
</dbReference>
<protein>
    <submittedName>
        <fullName evidence="1">Similar to ORF1: Nucleic-acid-binding protein from transposon X-element (Drosophila melanogaster)</fullName>
    </submittedName>
</protein>
<proteinExistence type="predicted"/>
<gene>
    <name evidence="1" type="ORF">HICCMSTLAB_LOCUS1766</name>
</gene>
<evidence type="ECO:0000313" key="2">
    <source>
        <dbReference type="Proteomes" id="UP000786811"/>
    </source>
</evidence>
<evidence type="ECO:0000313" key="1">
    <source>
        <dbReference type="EMBL" id="CAG5075612.1"/>
    </source>
</evidence>
<keyword evidence="2" id="KW-1185">Reference proteome</keyword>